<name>A0A9X0A8U0_9HELO</name>
<evidence type="ECO:0000313" key="3">
    <source>
        <dbReference type="Proteomes" id="UP001152300"/>
    </source>
</evidence>
<dbReference type="AlphaFoldDB" id="A0A9X0A8U0"/>
<dbReference type="EMBL" id="JAPEIS010000016">
    <property type="protein sequence ID" value="KAJ8058360.1"/>
    <property type="molecule type" value="Genomic_DNA"/>
</dbReference>
<dbReference type="Proteomes" id="UP001152300">
    <property type="component" value="Unassembled WGS sequence"/>
</dbReference>
<evidence type="ECO:0000313" key="2">
    <source>
        <dbReference type="EMBL" id="KAJ8058360.1"/>
    </source>
</evidence>
<sequence>MSSNEFSSSNTSDAQRPSKFVEHILDKTREKIDEGLYRVEKIEREKLVVRAFSQWKRKYPKQCNQLDWQASYHDADEEYDESTEDNTESIHVHWHENEMKGARESEGKGEKPPATPVMKSRRQKVAKHIADAKKAMCFGSVTPEE</sequence>
<protein>
    <submittedName>
        <fullName evidence="2">Uncharacterized protein</fullName>
    </submittedName>
</protein>
<keyword evidence="3" id="KW-1185">Reference proteome</keyword>
<comment type="caution">
    <text evidence="2">The sequence shown here is derived from an EMBL/GenBank/DDBJ whole genome shotgun (WGS) entry which is preliminary data.</text>
</comment>
<accession>A0A9X0A8U0</accession>
<evidence type="ECO:0000256" key="1">
    <source>
        <dbReference type="SAM" id="MobiDB-lite"/>
    </source>
</evidence>
<proteinExistence type="predicted"/>
<dbReference type="OrthoDB" id="3534592at2759"/>
<feature type="compositionally biased region" description="Low complexity" evidence="1">
    <location>
        <begin position="1"/>
        <end position="12"/>
    </location>
</feature>
<organism evidence="2 3">
    <name type="scientific">Sclerotinia nivalis</name>
    <dbReference type="NCBI Taxonomy" id="352851"/>
    <lineage>
        <taxon>Eukaryota</taxon>
        <taxon>Fungi</taxon>
        <taxon>Dikarya</taxon>
        <taxon>Ascomycota</taxon>
        <taxon>Pezizomycotina</taxon>
        <taxon>Leotiomycetes</taxon>
        <taxon>Helotiales</taxon>
        <taxon>Sclerotiniaceae</taxon>
        <taxon>Sclerotinia</taxon>
    </lineage>
</organism>
<feature type="region of interest" description="Disordered" evidence="1">
    <location>
        <begin position="99"/>
        <end position="125"/>
    </location>
</feature>
<feature type="region of interest" description="Disordered" evidence="1">
    <location>
        <begin position="1"/>
        <end position="22"/>
    </location>
</feature>
<gene>
    <name evidence="2" type="ORF">OCU04_012552</name>
</gene>
<reference evidence="2" key="1">
    <citation type="submission" date="2022-11" db="EMBL/GenBank/DDBJ databases">
        <title>Genome Resource of Sclerotinia nivalis Strain SnTB1, a Plant Pathogen Isolated from American Ginseng.</title>
        <authorList>
            <person name="Fan S."/>
        </authorList>
    </citation>
    <scope>NUCLEOTIDE SEQUENCE</scope>
    <source>
        <strain evidence="2">SnTB1</strain>
    </source>
</reference>
<feature type="compositionally biased region" description="Basic and acidic residues" evidence="1">
    <location>
        <begin position="99"/>
        <end position="111"/>
    </location>
</feature>